<dbReference type="InterPro" id="IPR029058">
    <property type="entry name" value="AB_hydrolase_fold"/>
</dbReference>
<dbReference type="OrthoDB" id="94039at2759"/>
<organism evidence="3 4">
    <name type="scientific">Aspergillus versicolor CBS 583.65</name>
    <dbReference type="NCBI Taxonomy" id="1036611"/>
    <lineage>
        <taxon>Eukaryota</taxon>
        <taxon>Fungi</taxon>
        <taxon>Dikarya</taxon>
        <taxon>Ascomycota</taxon>
        <taxon>Pezizomycotina</taxon>
        <taxon>Eurotiomycetes</taxon>
        <taxon>Eurotiomycetidae</taxon>
        <taxon>Eurotiales</taxon>
        <taxon>Aspergillaceae</taxon>
        <taxon>Aspergillus</taxon>
        <taxon>Aspergillus subgen. Nidulantes</taxon>
    </lineage>
</organism>
<name>A0A1L9P3U5_ASPVE</name>
<dbReference type="SUPFAM" id="SSF53474">
    <property type="entry name" value="alpha/beta-Hydrolases"/>
    <property type="match status" value="1"/>
</dbReference>
<dbReference type="EMBL" id="KV878125">
    <property type="protein sequence ID" value="OJI96190.1"/>
    <property type="molecule type" value="Genomic_DNA"/>
</dbReference>
<dbReference type="InterPro" id="IPR000073">
    <property type="entry name" value="AB_hydrolase_1"/>
</dbReference>
<dbReference type="STRING" id="1036611.A0A1L9P3U5"/>
<evidence type="ECO:0000313" key="3">
    <source>
        <dbReference type="EMBL" id="OJI96190.1"/>
    </source>
</evidence>
<dbReference type="AlphaFoldDB" id="A0A1L9P3U5"/>
<proteinExistence type="predicted"/>
<dbReference type="Pfam" id="PF12697">
    <property type="entry name" value="Abhydrolase_6"/>
    <property type="match status" value="1"/>
</dbReference>
<reference evidence="4" key="1">
    <citation type="journal article" date="2017" name="Genome Biol.">
        <title>Comparative genomics reveals high biological diversity and specific adaptations in the industrially and medically important fungal genus Aspergillus.</title>
        <authorList>
            <person name="de Vries R.P."/>
            <person name="Riley R."/>
            <person name="Wiebenga A."/>
            <person name="Aguilar-Osorio G."/>
            <person name="Amillis S."/>
            <person name="Uchima C.A."/>
            <person name="Anderluh G."/>
            <person name="Asadollahi M."/>
            <person name="Askin M."/>
            <person name="Barry K."/>
            <person name="Battaglia E."/>
            <person name="Bayram O."/>
            <person name="Benocci T."/>
            <person name="Braus-Stromeyer S.A."/>
            <person name="Caldana C."/>
            <person name="Canovas D."/>
            <person name="Cerqueira G.C."/>
            <person name="Chen F."/>
            <person name="Chen W."/>
            <person name="Choi C."/>
            <person name="Clum A."/>
            <person name="Dos Santos R.A."/>
            <person name="Damasio A.R."/>
            <person name="Diallinas G."/>
            <person name="Emri T."/>
            <person name="Fekete E."/>
            <person name="Flipphi M."/>
            <person name="Freyberg S."/>
            <person name="Gallo A."/>
            <person name="Gournas C."/>
            <person name="Habgood R."/>
            <person name="Hainaut M."/>
            <person name="Harispe M.L."/>
            <person name="Henrissat B."/>
            <person name="Hilden K.S."/>
            <person name="Hope R."/>
            <person name="Hossain A."/>
            <person name="Karabika E."/>
            <person name="Karaffa L."/>
            <person name="Karanyi Z."/>
            <person name="Krasevec N."/>
            <person name="Kuo A."/>
            <person name="Kusch H."/>
            <person name="LaButti K."/>
            <person name="Lagendijk E.L."/>
            <person name="Lapidus A."/>
            <person name="Levasseur A."/>
            <person name="Lindquist E."/>
            <person name="Lipzen A."/>
            <person name="Logrieco A.F."/>
            <person name="MacCabe A."/>
            <person name="Maekelae M.R."/>
            <person name="Malavazi I."/>
            <person name="Melin P."/>
            <person name="Meyer V."/>
            <person name="Mielnichuk N."/>
            <person name="Miskei M."/>
            <person name="Molnar A.P."/>
            <person name="Mule G."/>
            <person name="Ngan C.Y."/>
            <person name="Orejas M."/>
            <person name="Orosz E."/>
            <person name="Ouedraogo J.P."/>
            <person name="Overkamp K.M."/>
            <person name="Park H.-S."/>
            <person name="Perrone G."/>
            <person name="Piumi F."/>
            <person name="Punt P.J."/>
            <person name="Ram A.F."/>
            <person name="Ramon A."/>
            <person name="Rauscher S."/>
            <person name="Record E."/>
            <person name="Riano-Pachon D.M."/>
            <person name="Robert V."/>
            <person name="Roehrig J."/>
            <person name="Ruller R."/>
            <person name="Salamov A."/>
            <person name="Salih N.S."/>
            <person name="Samson R.A."/>
            <person name="Sandor E."/>
            <person name="Sanguinetti M."/>
            <person name="Schuetze T."/>
            <person name="Sepcic K."/>
            <person name="Shelest E."/>
            <person name="Sherlock G."/>
            <person name="Sophianopoulou V."/>
            <person name="Squina F.M."/>
            <person name="Sun H."/>
            <person name="Susca A."/>
            <person name="Todd R.B."/>
            <person name="Tsang A."/>
            <person name="Unkles S.E."/>
            <person name="van de Wiele N."/>
            <person name="van Rossen-Uffink D."/>
            <person name="Oliveira J.V."/>
            <person name="Vesth T.C."/>
            <person name="Visser J."/>
            <person name="Yu J.-H."/>
            <person name="Zhou M."/>
            <person name="Andersen M.R."/>
            <person name="Archer D.B."/>
            <person name="Baker S.E."/>
            <person name="Benoit I."/>
            <person name="Brakhage A.A."/>
            <person name="Braus G.H."/>
            <person name="Fischer R."/>
            <person name="Frisvad J.C."/>
            <person name="Goldman G.H."/>
            <person name="Houbraken J."/>
            <person name="Oakley B."/>
            <person name="Pocsi I."/>
            <person name="Scazzocchio C."/>
            <person name="Seiboth B."/>
            <person name="vanKuyk P.A."/>
            <person name="Wortman J."/>
            <person name="Dyer P.S."/>
            <person name="Grigoriev I.V."/>
        </authorList>
    </citation>
    <scope>NUCLEOTIDE SEQUENCE [LARGE SCALE GENOMIC DNA]</scope>
    <source>
        <strain evidence="4">CBS 583.65</strain>
    </source>
</reference>
<dbReference type="RefSeq" id="XP_040661953.1">
    <property type="nucleotide sequence ID" value="XM_040805921.1"/>
</dbReference>
<feature type="domain" description="AB hydrolase-1" evidence="2">
    <location>
        <begin position="64"/>
        <end position="371"/>
    </location>
</feature>
<sequence>MALPPSPSSSSLFTITEHVLECQHVREYPNATKTGTDSPKLVVKRYTPRLNLNTKPGDLTIIGAHGSGFPKEVYEPLWEDMYLKLVNQGIRVNSIWIADVANQGASGVINEDILGNDPSWFDHARDLLFMVNQFKADMPSPIVGIGHSLGSVQLALLSLLHPRLLTSLVMIEPVLEKNPRAAHALRFVKVSLSRTTAWTSRDEAEKYFKKVHKKWDPRAHDLWMKYGLRDIRPGERTSEAPQGYSSVALKPQVTLTTSLEQDVMFYLRPNFDGQKPASGDVLHPDIIGPPDAISPFYRSEPILAWHLMKNIRPPVLYLFGDKSPFSGPQSREEKLKRTGRGVGGSGGHERGKVKAVTVPGCGHHLPFENTPRVSDEIVWWLEIEVERWKVEERAVYSGHSGGEMTSGLENWGPHLDEALRKAKARRRSNL</sequence>
<dbReference type="VEuPathDB" id="FungiDB:ASPVEDRAFT_121843"/>
<keyword evidence="4" id="KW-1185">Reference proteome</keyword>
<gene>
    <name evidence="3" type="ORF">ASPVEDRAFT_121843</name>
</gene>
<evidence type="ECO:0000313" key="4">
    <source>
        <dbReference type="Proteomes" id="UP000184073"/>
    </source>
</evidence>
<evidence type="ECO:0000259" key="2">
    <source>
        <dbReference type="Pfam" id="PF12697"/>
    </source>
</evidence>
<accession>A0A1L9P3U5</accession>
<dbReference type="Proteomes" id="UP000184073">
    <property type="component" value="Unassembled WGS sequence"/>
</dbReference>
<dbReference type="Gene3D" id="3.40.50.1820">
    <property type="entry name" value="alpha/beta hydrolase"/>
    <property type="match status" value="1"/>
</dbReference>
<feature type="region of interest" description="Disordered" evidence="1">
    <location>
        <begin position="326"/>
        <end position="352"/>
    </location>
</feature>
<protein>
    <recommendedName>
        <fullName evidence="2">AB hydrolase-1 domain-containing protein</fullName>
    </recommendedName>
</protein>
<evidence type="ECO:0000256" key="1">
    <source>
        <dbReference type="SAM" id="MobiDB-lite"/>
    </source>
</evidence>
<dbReference type="GeneID" id="63721432"/>